<keyword evidence="4" id="KW-0238">DNA-binding</keyword>
<evidence type="ECO:0000256" key="3">
    <source>
        <dbReference type="ARBA" id="ARBA00023100"/>
    </source>
</evidence>
<dbReference type="PANTHER" id="PTHR30461">
    <property type="entry name" value="DNA-INVERTASE FROM LAMBDOID PROPHAGE"/>
    <property type="match status" value="1"/>
</dbReference>
<dbReference type="InterPro" id="IPR050639">
    <property type="entry name" value="SSR_resolvase"/>
</dbReference>
<feature type="domain" description="Resolvase/invertase-type recombinase catalytic" evidence="8">
    <location>
        <begin position="2"/>
        <end position="138"/>
    </location>
</feature>
<dbReference type="PROSITE" id="PS51736">
    <property type="entry name" value="RECOMBINASES_3"/>
    <property type="match status" value="1"/>
</dbReference>
<evidence type="ECO:0000256" key="4">
    <source>
        <dbReference type="ARBA" id="ARBA00023125"/>
    </source>
</evidence>
<evidence type="ECO:0000313" key="12">
    <source>
        <dbReference type="Proteomes" id="UP000045840"/>
    </source>
</evidence>
<dbReference type="AlphaFoldDB" id="A0A0T9RNT9"/>
<dbReference type="PROSITE" id="PS00397">
    <property type="entry name" value="RECOMBINASES_1"/>
    <property type="match status" value="1"/>
</dbReference>
<proteinExistence type="inferred from homology"/>
<dbReference type="STRING" id="1288385.ERS137968_04884"/>
<dbReference type="InterPro" id="IPR006118">
    <property type="entry name" value="Recombinase_CS"/>
</dbReference>
<dbReference type="PANTHER" id="PTHR30461:SF2">
    <property type="entry name" value="SERINE RECOMBINASE PINE-RELATED"/>
    <property type="match status" value="1"/>
</dbReference>
<dbReference type="Pfam" id="PF00239">
    <property type="entry name" value="Resolvase"/>
    <property type="match status" value="1"/>
</dbReference>
<evidence type="ECO:0000313" key="10">
    <source>
        <dbReference type="EMBL" id="CRY69728.1"/>
    </source>
</evidence>
<reference evidence="12" key="3">
    <citation type="submission" date="2015-03" db="EMBL/GenBank/DDBJ databases">
        <authorList>
            <consortium name="Pathogen Informatics"/>
        </authorList>
    </citation>
    <scope>NUCLEOTIDE SEQUENCE [LARGE SCALE GENOMIC DNA]</scope>
    <source>
        <strain evidence="12">A125KOH2</strain>
    </source>
</reference>
<dbReference type="SMART" id="SM00857">
    <property type="entry name" value="Resolvase"/>
    <property type="match status" value="1"/>
</dbReference>
<keyword evidence="2" id="KW-0229">DNA integration</keyword>
<evidence type="ECO:0000313" key="9">
    <source>
        <dbReference type="EMBL" id="CNI74281.1"/>
    </source>
</evidence>
<dbReference type="GO" id="GO:0003677">
    <property type="term" value="F:DNA binding"/>
    <property type="evidence" value="ECO:0007669"/>
    <property type="project" value="UniProtKB-KW"/>
</dbReference>
<dbReference type="SUPFAM" id="SSF53041">
    <property type="entry name" value="Resolvase-like"/>
    <property type="match status" value="1"/>
</dbReference>
<reference evidence="9" key="1">
    <citation type="submission" date="2015-03" db="EMBL/GenBank/DDBJ databases">
        <authorList>
            <person name="Murphy D."/>
        </authorList>
    </citation>
    <scope>NUCLEOTIDE SEQUENCE [LARGE SCALE GENOMIC DNA]</scope>
    <source>
        <strain evidence="9">A125KOH2</strain>
    </source>
</reference>
<protein>
    <submittedName>
        <fullName evidence="9 10">Resolvase</fullName>
    </submittedName>
</protein>
<dbReference type="RefSeq" id="WP_049615520.1">
    <property type="nucleotide sequence ID" value="NZ_CAWMMU010000099.1"/>
</dbReference>
<dbReference type="Proteomes" id="UP000045840">
    <property type="component" value="Unassembled WGS sequence"/>
</dbReference>
<dbReference type="PROSITE" id="PS00398">
    <property type="entry name" value="RECOMBINASES_2"/>
    <property type="match status" value="1"/>
</dbReference>
<dbReference type="InterPro" id="IPR036162">
    <property type="entry name" value="Resolvase-like_N_sf"/>
</dbReference>
<feature type="active site" description="O-(5'-phospho-DNA)-serine intermediate" evidence="6 7">
    <location>
        <position position="10"/>
    </location>
</feature>
<gene>
    <name evidence="9" type="primary">tnpR_4</name>
    <name evidence="10" type="synonym">tnpR_6</name>
    <name evidence="9" type="ORF">ERS008529_04795</name>
    <name evidence="10" type="ORF">ERS137968_04884</name>
</gene>
<dbReference type="EMBL" id="CQAZ01000128">
    <property type="protein sequence ID" value="CNI74281.1"/>
    <property type="molecule type" value="Genomic_DNA"/>
</dbReference>
<evidence type="ECO:0000256" key="5">
    <source>
        <dbReference type="ARBA" id="ARBA00023172"/>
    </source>
</evidence>
<reference evidence="10 11" key="2">
    <citation type="submission" date="2015-03" db="EMBL/GenBank/DDBJ databases">
        <authorList>
            <consortium name="Pathogen Informatics"/>
            <person name="Murphy D."/>
        </authorList>
    </citation>
    <scope>NUCLEOTIDE SEQUENCE [LARGE SCALE GENOMIC DNA]</scope>
    <source>
        <strain evidence="11">type strain: CIP110230</strain>
        <strain evidence="10">Type strain: CIP110230</strain>
    </source>
</reference>
<comment type="similarity">
    <text evidence="1">Belongs to the site-specific recombinase resolvase family.</text>
</comment>
<dbReference type="FunFam" id="3.40.50.1390:FF:000001">
    <property type="entry name" value="DNA recombinase"/>
    <property type="match status" value="1"/>
</dbReference>
<dbReference type="CDD" id="cd03768">
    <property type="entry name" value="SR_ResInv"/>
    <property type="match status" value="1"/>
</dbReference>
<evidence type="ECO:0000256" key="1">
    <source>
        <dbReference type="ARBA" id="ARBA00009913"/>
    </source>
</evidence>
<name>A0A0T9RNT9_9GAMM</name>
<evidence type="ECO:0000256" key="7">
    <source>
        <dbReference type="PROSITE-ProRule" id="PRU10137"/>
    </source>
</evidence>
<dbReference type="GO" id="GO:0015074">
    <property type="term" value="P:DNA integration"/>
    <property type="evidence" value="ECO:0007669"/>
    <property type="project" value="UniProtKB-KW"/>
</dbReference>
<dbReference type="Gene3D" id="3.40.50.1390">
    <property type="entry name" value="Resolvase, N-terminal catalytic domain"/>
    <property type="match status" value="1"/>
</dbReference>
<keyword evidence="5" id="KW-0233">DNA recombination</keyword>
<dbReference type="InterPro" id="IPR006119">
    <property type="entry name" value="Resolv_N"/>
</dbReference>
<keyword evidence="3" id="KW-0230">DNA invertase</keyword>
<dbReference type="OrthoDB" id="9797501at2"/>
<dbReference type="EMBL" id="CWJL01000099">
    <property type="protein sequence ID" value="CRY69728.1"/>
    <property type="molecule type" value="Genomic_DNA"/>
</dbReference>
<evidence type="ECO:0000313" key="11">
    <source>
        <dbReference type="Proteomes" id="UP000044625"/>
    </source>
</evidence>
<dbReference type="GO" id="GO:0000150">
    <property type="term" value="F:DNA strand exchange activity"/>
    <property type="evidence" value="ECO:0007669"/>
    <property type="project" value="UniProtKB-KW"/>
</dbReference>
<keyword evidence="11" id="KW-1185">Reference proteome</keyword>
<evidence type="ECO:0000259" key="8">
    <source>
        <dbReference type="PROSITE" id="PS51736"/>
    </source>
</evidence>
<sequence length="192" mass="21148">MKLIGYARVSTGEQDLSLQLDALQQAGCDAAAIFVDKSSGAKTERPGLDACLKALQPGDTLLVWRLDRLGRSMTHLVTMVEDLRSKEVGFRSLCDGAIDTTTASGELVLNIFSSLAQFERRLLQERTRAGLAAARARGRKGGRRAVSKSAPKVMMAWRMYQDKSLSINDICETLKISRATFFRYVSLSKESI</sequence>
<dbReference type="Proteomes" id="UP000044625">
    <property type="component" value="Unassembled WGS sequence"/>
</dbReference>
<organism evidence="9 12">
    <name type="scientific">Yersinia pekkanenii</name>
    <dbReference type="NCBI Taxonomy" id="1288385"/>
    <lineage>
        <taxon>Bacteria</taxon>
        <taxon>Pseudomonadati</taxon>
        <taxon>Pseudomonadota</taxon>
        <taxon>Gammaproteobacteria</taxon>
        <taxon>Enterobacterales</taxon>
        <taxon>Yersiniaceae</taxon>
        <taxon>Yersinia</taxon>
    </lineage>
</organism>
<evidence type="ECO:0000256" key="6">
    <source>
        <dbReference type="PIRSR" id="PIRSR606118-50"/>
    </source>
</evidence>
<evidence type="ECO:0000256" key="2">
    <source>
        <dbReference type="ARBA" id="ARBA00022908"/>
    </source>
</evidence>
<accession>A0A0T9RNT9</accession>